<organism evidence="1 2">
    <name type="scientific">Marivita lacus</name>
    <dbReference type="NCBI Taxonomy" id="1323742"/>
    <lineage>
        <taxon>Bacteria</taxon>
        <taxon>Pseudomonadati</taxon>
        <taxon>Pseudomonadota</taxon>
        <taxon>Alphaproteobacteria</taxon>
        <taxon>Rhodobacterales</taxon>
        <taxon>Roseobacteraceae</taxon>
        <taxon>Marivita</taxon>
    </lineage>
</organism>
<accession>A0ABQ1KU85</accession>
<evidence type="ECO:0000313" key="1">
    <source>
        <dbReference type="EMBL" id="GGC10630.1"/>
    </source>
</evidence>
<proteinExistence type="predicted"/>
<dbReference type="Proteomes" id="UP000645462">
    <property type="component" value="Unassembled WGS sequence"/>
</dbReference>
<gene>
    <name evidence="1" type="ORF">GCM10011363_29140</name>
</gene>
<evidence type="ECO:0000313" key="2">
    <source>
        <dbReference type="Proteomes" id="UP000645462"/>
    </source>
</evidence>
<dbReference type="InterPro" id="IPR021734">
    <property type="entry name" value="DUF3303"/>
</dbReference>
<dbReference type="RefSeq" id="WP_188482784.1">
    <property type="nucleotide sequence ID" value="NZ_BMFC01000008.1"/>
</dbReference>
<keyword evidence="2" id="KW-1185">Reference proteome</keyword>
<protein>
    <recommendedName>
        <fullName evidence="3">DUF3303 domain-containing protein</fullName>
    </recommendedName>
</protein>
<dbReference type="EMBL" id="BMFC01000008">
    <property type="protein sequence ID" value="GGC10630.1"/>
    <property type="molecule type" value="Genomic_DNA"/>
</dbReference>
<name>A0ABQ1KU85_9RHOB</name>
<sequence>MKYVLIWRERPYGSAADAEAAQERVLEIMQLWQAPETVAIHHFLVRVGEYGGFAVIETDDLEALHQMTSTFAVFEFVVHPVIDVGSALAAEGAAVAWRQSMGAD</sequence>
<evidence type="ECO:0008006" key="3">
    <source>
        <dbReference type="Google" id="ProtNLM"/>
    </source>
</evidence>
<reference evidence="2" key="1">
    <citation type="journal article" date="2019" name="Int. J. Syst. Evol. Microbiol.">
        <title>The Global Catalogue of Microorganisms (GCM) 10K type strain sequencing project: providing services to taxonomists for standard genome sequencing and annotation.</title>
        <authorList>
            <consortium name="The Broad Institute Genomics Platform"/>
            <consortium name="The Broad Institute Genome Sequencing Center for Infectious Disease"/>
            <person name="Wu L."/>
            <person name="Ma J."/>
        </authorList>
    </citation>
    <scope>NUCLEOTIDE SEQUENCE [LARGE SCALE GENOMIC DNA]</scope>
    <source>
        <strain evidence="2">CGMCC 1.12478</strain>
    </source>
</reference>
<dbReference type="Pfam" id="PF11746">
    <property type="entry name" value="DUF3303"/>
    <property type="match status" value="1"/>
</dbReference>
<comment type="caution">
    <text evidence="1">The sequence shown here is derived from an EMBL/GenBank/DDBJ whole genome shotgun (WGS) entry which is preliminary data.</text>
</comment>